<evidence type="ECO:0000313" key="2">
    <source>
        <dbReference type="Proteomes" id="UP000189705"/>
    </source>
</evidence>
<accession>A0A1U7SIT4</accession>
<dbReference type="PANTHER" id="PTHR15484">
    <property type="entry name" value="DNA-DIRECTED RNA POLYMERASE I SUBUNIT RPA34"/>
    <property type="match status" value="1"/>
</dbReference>
<dbReference type="InParanoid" id="A0A1U7SIT4"/>
<dbReference type="GO" id="GO:0006360">
    <property type="term" value="P:transcription by RNA polymerase I"/>
    <property type="evidence" value="ECO:0007669"/>
    <property type="project" value="InterPro"/>
</dbReference>
<feature type="compositionally biased region" description="Basic residues" evidence="1">
    <location>
        <begin position="231"/>
        <end position="242"/>
    </location>
</feature>
<dbReference type="CTD" id="10849"/>
<dbReference type="GO" id="GO:0003723">
    <property type="term" value="F:RNA binding"/>
    <property type="evidence" value="ECO:0007669"/>
    <property type="project" value="TreeGrafter"/>
</dbReference>
<dbReference type="AlphaFoldDB" id="A0A1U7SIT4"/>
<evidence type="ECO:0000256" key="1">
    <source>
        <dbReference type="SAM" id="MobiDB-lite"/>
    </source>
</evidence>
<dbReference type="STRING" id="38654.A0A1U7SIT4"/>
<dbReference type="Proteomes" id="UP000189705">
    <property type="component" value="Unplaced"/>
</dbReference>
<dbReference type="Gene3D" id="6.20.250.70">
    <property type="match status" value="1"/>
</dbReference>
<dbReference type="InterPro" id="IPR013240">
    <property type="entry name" value="DNA-dir_RNA_pol1_su_RPA34"/>
</dbReference>
<feature type="region of interest" description="Disordered" evidence="1">
    <location>
        <begin position="152"/>
        <end position="250"/>
    </location>
</feature>
<evidence type="ECO:0000313" key="3">
    <source>
        <dbReference type="RefSeq" id="XP_006032625.1"/>
    </source>
</evidence>
<organism evidence="2 3">
    <name type="scientific">Alligator sinensis</name>
    <name type="common">Chinese alligator</name>
    <dbReference type="NCBI Taxonomy" id="38654"/>
    <lineage>
        <taxon>Eukaryota</taxon>
        <taxon>Metazoa</taxon>
        <taxon>Chordata</taxon>
        <taxon>Craniata</taxon>
        <taxon>Vertebrata</taxon>
        <taxon>Euteleostomi</taxon>
        <taxon>Archelosauria</taxon>
        <taxon>Archosauria</taxon>
        <taxon>Crocodylia</taxon>
        <taxon>Alligatoridae</taxon>
        <taxon>Alligatorinae</taxon>
        <taxon>Alligator</taxon>
    </lineage>
</organism>
<sequence>MEPRGHAGALPRFQCPPDFSASPCMPETPLTKEALQGPSKELWLIRAPADFTPDSLDGCTVVLAGAQTLRRKLDGSRRLYGIHGTQGELDSTCLLVPSAHSGPLCCAPPFCGTLSIYEKFGDPSSGGPPLAVPSRPAPQVPAGLKQRFLPFGGSPKGQCPVRATGTDAEPELGSGRKRKKRRRVTEELAGSLALLDTQQETPEELGPWGGGCTSPKPPTQEQGPVQEPSPSHKRKRKHKRAHGVPQDDAP</sequence>
<reference evidence="3" key="1">
    <citation type="submission" date="2025-08" db="UniProtKB">
        <authorList>
            <consortium name="RefSeq"/>
        </authorList>
    </citation>
    <scope>IDENTIFICATION</scope>
</reference>
<dbReference type="OrthoDB" id="10071093at2759"/>
<dbReference type="eggNOG" id="ENOG502S2W3">
    <property type="taxonomic scope" value="Eukaryota"/>
</dbReference>
<dbReference type="GO" id="GO:0005736">
    <property type="term" value="C:RNA polymerase I complex"/>
    <property type="evidence" value="ECO:0007669"/>
    <property type="project" value="TreeGrafter"/>
</dbReference>
<keyword evidence="3" id="KW-0240">DNA-directed RNA polymerase</keyword>
<dbReference type="GeneID" id="102378978"/>
<keyword evidence="3" id="KW-0804">Transcription</keyword>
<dbReference type="PANTHER" id="PTHR15484:SF8">
    <property type="entry name" value="DNA-DIRECTED RNA POLYMERASE I SUBUNIT RPA34"/>
    <property type="match status" value="1"/>
</dbReference>
<dbReference type="RefSeq" id="XP_006032625.1">
    <property type="nucleotide sequence ID" value="XM_006032563.3"/>
</dbReference>
<gene>
    <name evidence="3" type="primary">CD3EAP</name>
</gene>
<name>A0A1U7SIT4_ALLSI</name>
<dbReference type="Pfam" id="PF08208">
    <property type="entry name" value="RNA_polI_A34"/>
    <property type="match status" value="1"/>
</dbReference>
<protein>
    <submittedName>
        <fullName evidence="3">DNA-directed RNA polymerase I subunit RPA34</fullName>
    </submittedName>
</protein>
<dbReference type="KEGG" id="asn:102378978"/>
<proteinExistence type="predicted"/>
<keyword evidence="2" id="KW-1185">Reference proteome</keyword>